<dbReference type="RefSeq" id="WP_169493481.1">
    <property type="nucleotide sequence ID" value="NZ_JABBGM010000004.1"/>
</dbReference>
<comment type="caution">
    <text evidence="1">The sequence shown here is derived from an EMBL/GenBank/DDBJ whole genome shotgun (WGS) entry which is preliminary data.</text>
</comment>
<accession>A0A7Y0GAS2</accession>
<evidence type="ECO:0000313" key="2">
    <source>
        <dbReference type="Proteomes" id="UP000583556"/>
    </source>
</evidence>
<dbReference type="AlphaFoldDB" id="A0A7Y0GAS2"/>
<protein>
    <submittedName>
        <fullName evidence="1">Vgr related protein</fullName>
    </submittedName>
</protein>
<dbReference type="EMBL" id="JABBGM010000004">
    <property type="protein sequence ID" value="NML94224.1"/>
    <property type="molecule type" value="Genomic_DNA"/>
</dbReference>
<gene>
    <name evidence="1" type="ORF">HHL27_11165</name>
</gene>
<reference evidence="1 2" key="1">
    <citation type="submission" date="2020-04" db="EMBL/GenBank/DDBJ databases">
        <title>Novosphingobium sp. TW-4 isolated from soil.</title>
        <authorList>
            <person name="Dahal R.H."/>
            <person name="Chaudhary D.K."/>
        </authorList>
    </citation>
    <scope>NUCLEOTIDE SEQUENCE [LARGE SCALE GENOMIC DNA]</scope>
    <source>
        <strain evidence="1 2">TW-4</strain>
    </source>
</reference>
<keyword evidence="2" id="KW-1185">Reference proteome</keyword>
<sequence length="154" mass="17793">MPKDRALTTNERALVRHVFGDAIALDPVRLRPRRFFPFQPRNTVMAPMGHIHFHPDGPHWRDDFALSSLAAQGLFIHEMVHVWQSQQRGRWWLPLARHPFCRYDYSYVAGKPFEKYGIEQQAEIVRHLFMAKSGTPQQGAPPLAALEALVPFRA</sequence>
<proteinExistence type="predicted"/>
<organism evidence="1 2">
    <name type="scientific">Novosphingobium olei</name>
    <dbReference type="NCBI Taxonomy" id="2728851"/>
    <lineage>
        <taxon>Bacteria</taxon>
        <taxon>Pseudomonadati</taxon>
        <taxon>Pseudomonadota</taxon>
        <taxon>Alphaproteobacteria</taxon>
        <taxon>Sphingomonadales</taxon>
        <taxon>Sphingomonadaceae</taxon>
        <taxon>Novosphingobium</taxon>
    </lineage>
</organism>
<name>A0A7Y0GAS2_9SPHN</name>
<evidence type="ECO:0000313" key="1">
    <source>
        <dbReference type="EMBL" id="NML94224.1"/>
    </source>
</evidence>
<dbReference type="Proteomes" id="UP000583556">
    <property type="component" value="Unassembled WGS sequence"/>
</dbReference>